<reference evidence="1 2" key="1">
    <citation type="submission" date="2018-11" db="EMBL/GenBank/DDBJ databases">
        <title>Genomes From Bacteria Associated with the Canine Oral Cavity: a Test Case for Automated Genome-Based Taxonomic Assignment.</title>
        <authorList>
            <person name="Coil D.A."/>
            <person name="Jospin G."/>
            <person name="Darling A.E."/>
            <person name="Wallis C."/>
            <person name="Davis I.J."/>
            <person name="Harris S."/>
            <person name="Eisen J.A."/>
            <person name="Holcombe L.J."/>
            <person name="O'Flynn C."/>
        </authorList>
    </citation>
    <scope>NUCLEOTIDE SEQUENCE [LARGE SCALE GENOMIC DNA]</scope>
    <source>
        <strain evidence="1 2">OH1426_COT-023</strain>
    </source>
</reference>
<name>A0A3P1YP98_TANFO</name>
<dbReference type="EMBL" id="RQYN01000050">
    <property type="protein sequence ID" value="RRD72438.1"/>
    <property type="molecule type" value="Genomic_DNA"/>
</dbReference>
<evidence type="ECO:0008006" key="3">
    <source>
        <dbReference type="Google" id="ProtNLM"/>
    </source>
</evidence>
<evidence type="ECO:0000313" key="2">
    <source>
        <dbReference type="Proteomes" id="UP000279860"/>
    </source>
</evidence>
<accession>A0A3P1YP98</accession>
<comment type="caution">
    <text evidence="1">The sequence shown here is derived from an EMBL/GenBank/DDBJ whole genome shotgun (WGS) entry which is preliminary data.</text>
</comment>
<dbReference type="Proteomes" id="UP000279860">
    <property type="component" value="Unassembled WGS sequence"/>
</dbReference>
<organism evidence="1 2">
    <name type="scientific">Tannerella forsythia</name>
    <name type="common">Bacteroides forsythus</name>
    <dbReference type="NCBI Taxonomy" id="28112"/>
    <lineage>
        <taxon>Bacteria</taxon>
        <taxon>Pseudomonadati</taxon>
        <taxon>Bacteroidota</taxon>
        <taxon>Bacteroidia</taxon>
        <taxon>Bacteroidales</taxon>
        <taxon>Tannerellaceae</taxon>
        <taxon>Tannerella</taxon>
    </lineage>
</organism>
<dbReference type="AlphaFoldDB" id="A0A3P1YP98"/>
<gene>
    <name evidence="1" type="ORF">EII41_11125</name>
</gene>
<sequence>MKEKENINRVPRALTNNLNSKLMDQLFDLIPGSNVIVDLIVFLSQHQVCDLFGESWFSIQDFCKKMGYNRTMLESRLSKEKLKEITGKDAPVYIQHDENNNPIYYHNIETSFEAALYKLTETNLMFPYVRDGVTFYSGIQIIDSFGIKDNFQTKKKTKRLYSAKLGKKIVDTLFYDYNLIDTSDYRALPNRSGYKRFYLQLSRMVSIVKWKITKNEVPFFTQTVNELAYIFDVNNKENKQRKKQITKILNAINSRLTTTKFNYEYIKGVNQRYAYTVKFYFSKDTLDFFNEEYKAVFTDRFFKSVINYYLKNIAHAPAHEIGEKVQEIMSDHEREQQFHEWFYSEADIRLKRAIYVDEFRKAFGKSPEDVGFDPKKFVF</sequence>
<protein>
    <recommendedName>
        <fullName evidence="3">Initiator Rep protein domain-containing protein</fullName>
    </recommendedName>
</protein>
<evidence type="ECO:0000313" key="1">
    <source>
        <dbReference type="EMBL" id="RRD72438.1"/>
    </source>
</evidence>
<proteinExistence type="predicted"/>
<dbReference type="RefSeq" id="WP_124790635.1">
    <property type="nucleotide sequence ID" value="NZ_RQYN01000050.1"/>
</dbReference>